<gene>
    <name evidence="1" type="ORF">GCM10007063_00710</name>
</gene>
<protein>
    <recommendedName>
        <fullName evidence="3">HicA family toxin-antitoxin system</fullName>
    </recommendedName>
</protein>
<evidence type="ECO:0000313" key="1">
    <source>
        <dbReference type="EMBL" id="GGJ82138.1"/>
    </source>
</evidence>
<dbReference type="EMBL" id="BMNQ01000001">
    <property type="protein sequence ID" value="GGJ82138.1"/>
    <property type="molecule type" value="Genomic_DNA"/>
</dbReference>
<comment type="caution">
    <text evidence="1">The sequence shown here is derived from an EMBL/GenBank/DDBJ whole genome shotgun (WGS) entry which is preliminary data.</text>
</comment>
<keyword evidence="2" id="KW-1185">Reference proteome</keyword>
<proteinExistence type="predicted"/>
<dbReference type="AlphaFoldDB" id="A0A917PKP9"/>
<evidence type="ECO:0000313" key="2">
    <source>
        <dbReference type="Proteomes" id="UP000658382"/>
    </source>
</evidence>
<reference evidence="1" key="2">
    <citation type="submission" date="2020-09" db="EMBL/GenBank/DDBJ databases">
        <authorList>
            <person name="Sun Q."/>
            <person name="Ohkuma M."/>
        </authorList>
    </citation>
    <scope>NUCLEOTIDE SEQUENCE</scope>
    <source>
        <strain evidence="1">JCM 12580</strain>
    </source>
</reference>
<dbReference type="RefSeq" id="WP_188631060.1">
    <property type="nucleotide sequence ID" value="NZ_BMNQ01000001.1"/>
</dbReference>
<evidence type="ECO:0008006" key="3">
    <source>
        <dbReference type="Google" id="ProtNLM"/>
    </source>
</evidence>
<dbReference type="Proteomes" id="UP000658382">
    <property type="component" value="Unassembled WGS sequence"/>
</dbReference>
<organism evidence="1 2">
    <name type="scientific">Lentibacillus kapialis</name>
    <dbReference type="NCBI Taxonomy" id="340214"/>
    <lineage>
        <taxon>Bacteria</taxon>
        <taxon>Bacillati</taxon>
        <taxon>Bacillota</taxon>
        <taxon>Bacilli</taxon>
        <taxon>Bacillales</taxon>
        <taxon>Bacillaceae</taxon>
        <taxon>Lentibacillus</taxon>
    </lineage>
</organism>
<sequence length="145" mass="17575">MVDNFEVKKVYERRMHERQRFSFSLNGKEFKGNFHNNEIQWLHPHPKQDVDASHLEWIEGEIRRLLGDDDVLEEVDDLEVKPFLEDQSHEAHQFKLKIENEEFKGIIRDGNLEWFHPKPRRKVHDEKVAKVEKKLHDKVNEQKKD</sequence>
<accession>A0A917PKP9</accession>
<name>A0A917PKP9_9BACI</name>
<reference evidence="1" key="1">
    <citation type="journal article" date="2014" name="Int. J. Syst. Evol. Microbiol.">
        <title>Complete genome sequence of Corynebacterium casei LMG S-19264T (=DSM 44701T), isolated from a smear-ripened cheese.</title>
        <authorList>
            <consortium name="US DOE Joint Genome Institute (JGI-PGF)"/>
            <person name="Walter F."/>
            <person name="Albersmeier A."/>
            <person name="Kalinowski J."/>
            <person name="Ruckert C."/>
        </authorList>
    </citation>
    <scope>NUCLEOTIDE SEQUENCE</scope>
    <source>
        <strain evidence="1">JCM 12580</strain>
    </source>
</reference>